<feature type="domain" description="Caspase family p20" evidence="1">
    <location>
        <begin position="270"/>
        <end position="338"/>
    </location>
</feature>
<dbReference type="GO" id="GO:0005524">
    <property type="term" value="F:ATP binding"/>
    <property type="evidence" value="ECO:0007669"/>
    <property type="project" value="UniProtKB-KW"/>
</dbReference>
<name>A0AAD0YH10_CHRNA</name>
<keyword evidence="2" id="KW-0067">ATP-binding</keyword>
<organism evidence="2 3">
    <name type="scientific">Chryseobacterium nakagawai</name>
    <dbReference type="NCBI Taxonomy" id="1241982"/>
    <lineage>
        <taxon>Bacteria</taxon>
        <taxon>Pseudomonadati</taxon>
        <taxon>Bacteroidota</taxon>
        <taxon>Flavobacteriia</taxon>
        <taxon>Flavobacteriales</taxon>
        <taxon>Weeksellaceae</taxon>
        <taxon>Chryseobacterium group</taxon>
        <taxon>Chryseobacterium</taxon>
    </lineage>
</organism>
<dbReference type="InterPro" id="IPR027417">
    <property type="entry name" value="P-loop_NTPase"/>
</dbReference>
<dbReference type="PANTHER" id="PTHR43581">
    <property type="entry name" value="ATP/GTP PHOSPHATASE"/>
    <property type="match status" value="1"/>
</dbReference>
<dbReference type="GO" id="GO:0006508">
    <property type="term" value="P:proteolysis"/>
    <property type="evidence" value="ECO:0007669"/>
    <property type="project" value="InterPro"/>
</dbReference>
<protein>
    <submittedName>
        <fullName evidence="2">ATP-binding protein</fullName>
    </submittedName>
</protein>
<evidence type="ECO:0000259" key="1">
    <source>
        <dbReference type="PROSITE" id="PS50208"/>
    </source>
</evidence>
<dbReference type="InterPro" id="IPR051396">
    <property type="entry name" value="Bact_Antivir_Def_Nuclease"/>
</dbReference>
<dbReference type="Gene3D" id="3.40.50.300">
    <property type="entry name" value="P-loop containing nucleotide triphosphate hydrolases"/>
    <property type="match status" value="1"/>
</dbReference>
<dbReference type="RefSeq" id="WP_123856268.1">
    <property type="nucleotide sequence ID" value="NZ_CP033923.1"/>
</dbReference>
<dbReference type="SUPFAM" id="SSF52540">
    <property type="entry name" value="P-loop containing nucleoside triphosphate hydrolases"/>
    <property type="match status" value="1"/>
</dbReference>
<dbReference type="KEGG" id="cnk:EG343_03970"/>
<accession>A0AAD0YH10</accession>
<dbReference type="PANTHER" id="PTHR43581:SF2">
    <property type="entry name" value="EXCINUCLEASE ATPASE SUBUNIT"/>
    <property type="match status" value="1"/>
</dbReference>
<keyword evidence="3" id="KW-1185">Reference proteome</keyword>
<dbReference type="InterPro" id="IPR001309">
    <property type="entry name" value="Pept_C14_p20"/>
</dbReference>
<sequence length="624" mass="72440">MRLKYLHIIGEYKNLKDFKLDFDGSSFIDVFVGKNGTGKSNLFEAIIEIFRHLFVSDYEINFDYKIVYELNKEDINISWEAGKLLRNGNELKSIPKNNLPDNIIIYYSGHNDKVSDLVTQYEQEFKKKVKGANVDDIREFIGIGKEYKSLLLAILLLQNDHNNAKKYIKQKLGISQVSHEVKIVLKRPDYAIDNEGFDVDPFDNSTAFWKAEGVVGEFLKKIDTVKKGAQLPETRDRQEGYFRNTKNQDEYLLYYDIADMQSKFLENSSLDLFRSFDNLKTIEMLKELSIVVTLENGTVANINNFSDGQFQTVYIYSIVELFKDKNCLTLLDEPDAFLHPEWQFDFLKQVLEINEKKLERNHVLLSSHSAITLLQSEERKVNFFKITNNKLNIYKVDKAYAISQLSSQLINLQVDKQILSIIHTLGQDKPILFTEGYSDPIILKYAYQILYDTNDIPFEICFGHGCLYLRLLLQNKKFLDEMNGRPIFGLFDFDEAYGEWSSIKMNKDLLENDLKKGLAKQFNDRESYALLLPIPNIPEILPQVMKSDGTTYENYSKLEMEHLFYSDTTKESFHEVEITGGAKIIEISDARKMKFSTEIVPKLTKASFEIFRPMFEFIESKVSS</sequence>
<dbReference type="Proteomes" id="UP000278288">
    <property type="component" value="Chromosome"/>
</dbReference>
<evidence type="ECO:0000313" key="2">
    <source>
        <dbReference type="EMBL" id="AZA89842.1"/>
    </source>
</evidence>
<keyword evidence="2" id="KW-0547">Nucleotide-binding</keyword>
<dbReference type="InterPro" id="IPR003959">
    <property type="entry name" value="ATPase_AAA_core"/>
</dbReference>
<gene>
    <name evidence="2" type="ORF">EG343_03970</name>
</gene>
<dbReference type="Pfam" id="PF13304">
    <property type="entry name" value="AAA_21"/>
    <property type="match status" value="1"/>
</dbReference>
<proteinExistence type="predicted"/>
<dbReference type="EMBL" id="CP033923">
    <property type="protein sequence ID" value="AZA89842.1"/>
    <property type="molecule type" value="Genomic_DNA"/>
</dbReference>
<reference evidence="2 3" key="1">
    <citation type="submission" date="2018-11" db="EMBL/GenBank/DDBJ databases">
        <title>Proposal to divide the Flavobacteriaceae and reorganize its genera based on Amino Acid Identity values calculated from whole genome sequences.</title>
        <authorList>
            <person name="Nicholson A.C."/>
            <person name="Gulvik C.A."/>
            <person name="Whitney A.M."/>
            <person name="Humrighouse B.W."/>
            <person name="Bell M."/>
            <person name="Holmes B."/>
            <person name="Steigerwalt A.G."/>
            <person name="Villarma A."/>
            <person name="Sheth M."/>
            <person name="Batra D."/>
            <person name="Pryor J."/>
            <person name="Bernardet J.-F."/>
            <person name="Hugo C."/>
            <person name="Kampfer P."/>
            <person name="Newman J."/>
            <person name="McQuiston J.R."/>
        </authorList>
    </citation>
    <scope>NUCLEOTIDE SEQUENCE [LARGE SCALE GENOMIC DNA]</scope>
    <source>
        <strain evidence="2 3">G0041</strain>
    </source>
</reference>
<dbReference type="AlphaFoldDB" id="A0AAD0YH10"/>
<dbReference type="GO" id="GO:0004197">
    <property type="term" value="F:cysteine-type endopeptidase activity"/>
    <property type="evidence" value="ECO:0007669"/>
    <property type="project" value="InterPro"/>
</dbReference>
<dbReference type="PROSITE" id="PS50208">
    <property type="entry name" value="CASPASE_P20"/>
    <property type="match status" value="1"/>
</dbReference>
<evidence type="ECO:0000313" key="3">
    <source>
        <dbReference type="Proteomes" id="UP000278288"/>
    </source>
</evidence>
<dbReference type="GO" id="GO:0016887">
    <property type="term" value="F:ATP hydrolysis activity"/>
    <property type="evidence" value="ECO:0007669"/>
    <property type="project" value="InterPro"/>
</dbReference>